<proteinExistence type="predicted"/>
<organism evidence="1 2">
    <name type="scientific">Noviherbaspirillum album</name>
    <dbReference type="NCBI Taxonomy" id="3080276"/>
    <lineage>
        <taxon>Bacteria</taxon>
        <taxon>Pseudomonadati</taxon>
        <taxon>Pseudomonadota</taxon>
        <taxon>Betaproteobacteria</taxon>
        <taxon>Burkholderiales</taxon>
        <taxon>Oxalobacteraceae</taxon>
        <taxon>Noviherbaspirillum</taxon>
    </lineage>
</organism>
<comment type="caution">
    <text evidence="1">The sequence shown here is derived from an EMBL/GenBank/DDBJ whole genome shotgun (WGS) entry which is preliminary data.</text>
</comment>
<evidence type="ECO:0000313" key="2">
    <source>
        <dbReference type="Proteomes" id="UP001352263"/>
    </source>
</evidence>
<dbReference type="RefSeq" id="WP_326507133.1">
    <property type="nucleotide sequence ID" value="NZ_JAWIIV010000011.1"/>
</dbReference>
<keyword evidence="2" id="KW-1185">Reference proteome</keyword>
<dbReference type="EMBL" id="JAWIIV010000011">
    <property type="protein sequence ID" value="MEC4720414.1"/>
    <property type="molecule type" value="Genomic_DNA"/>
</dbReference>
<gene>
    <name evidence="1" type="ORF">RY831_14725</name>
</gene>
<protein>
    <submittedName>
        <fullName evidence="1">Uncharacterized protein</fullName>
    </submittedName>
</protein>
<dbReference type="Proteomes" id="UP001352263">
    <property type="component" value="Unassembled WGS sequence"/>
</dbReference>
<name>A0ABU6J9T7_9BURK</name>
<evidence type="ECO:0000313" key="1">
    <source>
        <dbReference type="EMBL" id="MEC4720414.1"/>
    </source>
</evidence>
<reference evidence="1 2" key="1">
    <citation type="submission" date="2023-10" db="EMBL/GenBank/DDBJ databases">
        <title>Noviherbaspirillum sp. CPCC 100848 genome assembly.</title>
        <authorList>
            <person name="Li X.Y."/>
            <person name="Fang X.M."/>
        </authorList>
    </citation>
    <scope>NUCLEOTIDE SEQUENCE [LARGE SCALE GENOMIC DNA]</scope>
    <source>
        <strain evidence="1 2">CPCC 100848</strain>
    </source>
</reference>
<sequence>MNEQATYHTKHMLHLIDRYPLGKEDPDPFVRHLYETAESCDNPFSQIMGEYAGNPVGIEFRQSDGERWAFVLPDASEPGRFRVQYFDSRGFSGHFTHNDLVAAVEDMVRSGYRVKDIGALDRLSETRQWAAGIESSDLITRLNSGKIDFAEFATEQQAIAKKYALA</sequence>
<accession>A0ABU6J9T7</accession>